<evidence type="ECO:0000256" key="4">
    <source>
        <dbReference type="ARBA" id="ARBA00023284"/>
    </source>
</evidence>
<proteinExistence type="predicted"/>
<accession>A0ABR7D4V1</accession>
<feature type="domain" description="Thioredoxin" evidence="6">
    <location>
        <begin position="252"/>
        <end position="394"/>
    </location>
</feature>
<evidence type="ECO:0000259" key="6">
    <source>
        <dbReference type="PROSITE" id="PS51352"/>
    </source>
</evidence>
<evidence type="ECO:0000256" key="3">
    <source>
        <dbReference type="ARBA" id="ARBA00023157"/>
    </source>
</evidence>
<evidence type="ECO:0000313" key="7">
    <source>
        <dbReference type="EMBL" id="MBC5622948.1"/>
    </source>
</evidence>
<dbReference type="InterPro" id="IPR025380">
    <property type="entry name" value="DUF4369"/>
</dbReference>
<reference evidence="7 8" key="1">
    <citation type="submission" date="2020-08" db="EMBL/GenBank/DDBJ databases">
        <title>Genome public.</title>
        <authorList>
            <person name="Liu C."/>
            <person name="Sun Q."/>
        </authorList>
    </citation>
    <scope>NUCLEOTIDE SEQUENCE [LARGE SCALE GENOMIC DNA]</scope>
    <source>
        <strain evidence="7 8">NSJ-56</strain>
    </source>
</reference>
<dbReference type="InterPro" id="IPR050553">
    <property type="entry name" value="Thioredoxin_ResA/DsbE_sf"/>
</dbReference>
<keyword evidence="4" id="KW-0676">Redox-active center</keyword>
<dbReference type="RefSeq" id="WP_186977860.1">
    <property type="nucleotide sequence ID" value="NZ_JACOOH010000008.1"/>
</dbReference>
<protein>
    <submittedName>
        <fullName evidence="7">AhpC/TSA family protein</fullName>
    </submittedName>
</protein>
<dbReference type="Gene3D" id="3.40.30.10">
    <property type="entry name" value="Glutaredoxin"/>
    <property type="match status" value="1"/>
</dbReference>
<evidence type="ECO:0000313" key="8">
    <source>
        <dbReference type="Proteomes" id="UP000646484"/>
    </source>
</evidence>
<comment type="caution">
    <text evidence="7">The sequence shown here is derived from an EMBL/GenBank/DDBJ whole genome shotgun (WGS) entry which is preliminary data.</text>
</comment>
<evidence type="ECO:0000256" key="5">
    <source>
        <dbReference type="SAM" id="SignalP"/>
    </source>
</evidence>
<evidence type="ECO:0000256" key="1">
    <source>
        <dbReference type="ARBA" id="ARBA00004196"/>
    </source>
</evidence>
<keyword evidence="5" id="KW-0732">Signal</keyword>
<dbReference type="CDD" id="cd02966">
    <property type="entry name" value="TlpA_like_family"/>
    <property type="match status" value="1"/>
</dbReference>
<dbReference type="SUPFAM" id="SSF52833">
    <property type="entry name" value="Thioredoxin-like"/>
    <property type="match status" value="1"/>
</dbReference>
<sequence>MMVFKNSFIVLLLAVAGLFCSCGDGNNYTLTGSLPTRYDGCRVLLSPATYYFSPDKSTPVDSGIIKNGEFRFRGTVQEPAVFVLTIEDVRDNRIPGMSSVPVIIERGNIKVLYDTTGITLSGTPANDRYMATIGKGKQEIQRRSQILFRERDSVQQLAGNVSNEINNYYNEQSRIIFREIMVPAAEEFISEYAGTSTGDYFFFTCCSKDIYSDAFVERIYPTINPELREQYETFIRTRQEKQNYFSSSQKATEVGRPFREIVARTIEGKEVRLSEQVKKGGLVLLDFWGSWCVPCIQEMPLLKELHEKYGKKGLVIIGISLDKEREKWQSSLEKHKPIGIQISELKGWESASRNDYGVQAIPFTLLIDGSGKIIARNPHGPKLVEAVEEYFNRK</sequence>
<gene>
    <name evidence="7" type="ORF">H8S64_17790</name>
</gene>
<dbReference type="Pfam" id="PF13905">
    <property type="entry name" value="Thioredoxin_8"/>
    <property type="match status" value="1"/>
</dbReference>
<feature type="chain" id="PRO_5045203129" evidence="5">
    <location>
        <begin position="22"/>
        <end position="394"/>
    </location>
</feature>
<dbReference type="PANTHER" id="PTHR42852">
    <property type="entry name" value="THIOL:DISULFIDE INTERCHANGE PROTEIN DSBE"/>
    <property type="match status" value="1"/>
</dbReference>
<dbReference type="EMBL" id="JACOOH010000008">
    <property type="protein sequence ID" value="MBC5622948.1"/>
    <property type="molecule type" value="Genomic_DNA"/>
</dbReference>
<dbReference type="PROSITE" id="PS51257">
    <property type="entry name" value="PROKAR_LIPOPROTEIN"/>
    <property type="match status" value="1"/>
</dbReference>
<comment type="subcellular location">
    <subcellularLocation>
        <location evidence="1">Cell envelope</location>
    </subcellularLocation>
</comment>
<evidence type="ECO:0000256" key="2">
    <source>
        <dbReference type="ARBA" id="ARBA00022748"/>
    </source>
</evidence>
<organism evidence="7 8">
    <name type="scientific">Butyricimonas hominis</name>
    <dbReference type="NCBI Taxonomy" id="2763032"/>
    <lineage>
        <taxon>Bacteria</taxon>
        <taxon>Pseudomonadati</taxon>
        <taxon>Bacteroidota</taxon>
        <taxon>Bacteroidia</taxon>
        <taxon>Bacteroidales</taxon>
        <taxon>Odoribacteraceae</taxon>
        <taxon>Butyricimonas</taxon>
    </lineage>
</organism>
<name>A0ABR7D4V1_9BACT</name>
<dbReference type="InterPro" id="IPR012336">
    <property type="entry name" value="Thioredoxin-like_fold"/>
</dbReference>
<dbReference type="InterPro" id="IPR013766">
    <property type="entry name" value="Thioredoxin_domain"/>
</dbReference>
<keyword evidence="8" id="KW-1185">Reference proteome</keyword>
<dbReference type="PANTHER" id="PTHR42852:SF6">
    <property type="entry name" value="THIOL:DISULFIDE INTERCHANGE PROTEIN DSBE"/>
    <property type="match status" value="1"/>
</dbReference>
<dbReference type="Pfam" id="PF14289">
    <property type="entry name" value="DUF4369"/>
    <property type="match status" value="1"/>
</dbReference>
<dbReference type="Proteomes" id="UP000646484">
    <property type="component" value="Unassembled WGS sequence"/>
</dbReference>
<dbReference type="PROSITE" id="PS51352">
    <property type="entry name" value="THIOREDOXIN_2"/>
    <property type="match status" value="1"/>
</dbReference>
<keyword evidence="3" id="KW-1015">Disulfide bond</keyword>
<keyword evidence="2" id="KW-0201">Cytochrome c-type biogenesis</keyword>
<feature type="signal peptide" evidence="5">
    <location>
        <begin position="1"/>
        <end position="21"/>
    </location>
</feature>
<dbReference type="InterPro" id="IPR036249">
    <property type="entry name" value="Thioredoxin-like_sf"/>
</dbReference>